<dbReference type="Proteomes" id="UP000507695">
    <property type="component" value="Unassembled WGS sequence"/>
</dbReference>
<evidence type="ECO:0000313" key="1">
    <source>
        <dbReference type="EMBL" id="VTM50919.1"/>
    </source>
</evidence>
<gene>
    <name evidence="1" type="primary">speD_1</name>
    <name evidence="1" type="ORF">NCTC9183_01552</name>
</gene>
<dbReference type="GO" id="GO:0004014">
    <property type="term" value="F:adenosylmethionine decarboxylase activity"/>
    <property type="evidence" value="ECO:0007669"/>
    <property type="project" value="UniProtKB-EC"/>
</dbReference>
<sequence>MFHTRPEELTAEERKVITDLLWKEMREIYYGRNIPAV</sequence>
<dbReference type="EC" id="4.1.1.50" evidence="1"/>
<keyword evidence="1" id="KW-0456">Lyase</keyword>
<protein>
    <submittedName>
        <fullName evidence="1">S-adenosylmethionine decarboxylase</fullName>
        <ecNumber evidence="1">4.1.1.50</ecNumber>
    </submittedName>
</protein>
<organism evidence="1">
    <name type="scientific">Klebsiella pneumoniae</name>
    <dbReference type="NCBI Taxonomy" id="573"/>
    <lineage>
        <taxon>Bacteria</taxon>
        <taxon>Pseudomonadati</taxon>
        <taxon>Pseudomonadota</taxon>
        <taxon>Gammaproteobacteria</taxon>
        <taxon>Enterobacterales</taxon>
        <taxon>Enterobacteriaceae</taxon>
        <taxon>Klebsiella/Raoultella group</taxon>
        <taxon>Klebsiella</taxon>
        <taxon>Klebsiella pneumoniae complex</taxon>
    </lineage>
</organism>
<dbReference type="AlphaFoldDB" id="A0A4P0XSY3"/>
<reference evidence="1" key="1">
    <citation type="submission" date="2019-04" db="EMBL/GenBank/DDBJ databases">
        <authorList>
            <consortium name="Pathogen Informatics"/>
        </authorList>
    </citation>
    <scope>NUCLEOTIDE SEQUENCE</scope>
    <source>
        <strain evidence="1">NCTC9183</strain>
    </source>
</reference>
<accession>A0A4P0XSY3</accession>
<name>A0A4P0XSY3_KLEPN</name>
<proteinExistence type="predicted"/>
<dbReference type="EMBL" id="CABDVL010000003">
    <property type="protein sequence ID" value="VTM50919.1"/>
    <property type="molecule type" value="Genomic_DNA"/>
</dbReference>